<name>A0A4R3NM27_9HYPH</name>
<reference evidence="1 2" key="1">
    <citation type="submission" date="2019-03" db="EMBL/GenBank/DDBJ databases">
        <title>Freshwater and sediment microbial communities from various areas in North America, analyzing microbe dynamics in response to fracking.</title>
        <authorList>
            <person name="Lamendella R."/>
        </authorList>
    </citation>
    <scope>NUCLEOTIDE SEQUENCE [LARGE SCALE GENOMIC DNA]</scope>
    <source>
        <strain evidence="1 2">175.2</strain>
    </source>
</reference>
<keyword evidence="2" id="KW-1185">Reference proteome</keyword>
<organism evidence="1 2">
    <name type="scientific">Martelella mediterranea</name>
    <dbReference type="NCBI Taxonomy" id="293089"/>
    <lineage>
        <taxon>Bacteria</taxon>
        <taxon>Pseudomonadati</taxon>
        <taxon>Pseudomonadota</taxon>
        <taxon>Alphaproteobacteria</taxon>
        <taxon>Hyphomicrobiales</taxon>
        <taxon>Aurantimonadaceae</taxon>
        <taxon>Martelella</taxon>
    </lineage>
</organism>
<evidence type="ECO:0000313" key="2">
    <source>
        <dbReference type="Proteomes" id="UP000295097"/>
    </source>
</evidence>
<comment type="caution">
    <text evidence="1">The sequence shown here is derived from an EMBL/GenBank/DDBJ whole genome shotgun (WGS) entry which is preliminary data.</text>
</comment>
<evidence type="ECO:0000313" key="1">
    <source>
        <dbReference type="EMBL" id="TCT35179.1"/>
    </source>
</evidence>
<proteinExistence type="predicted"/>
<dbReference type="AlphaFoldDB" id="A0A4R3NM27"/>
<sequence>MNDGKIACSCFVIAGSEPPGAFELVEASLDLVSEGIHEAIDGDRLFAICSAGNDGCSAARLGVVADVIGIVSAVRDQNPGFGQVLIDEHVIALVVRDFAASDLGPDRQAPGIGDQMNLGREATF</sequence>
<gene>
    <name evidence="1" type="ORF">EDC90_10281</name>
</gene>
<protein>
    <submittedName>
        <fullName evidence="1">Uncharacterized protein</fullName>
    </submittedName>
</protein>
<dbReference type="Proteomes" id="UP000295097">
    <property type="component" value="Unassembled WGS sequence"/>
</dbReference>
<dbReference type="EMBL" id="SMAR01000028">
    <property type="protein sequence ID" value="TCT35179.1"/>
    <property type="molecule type" value="Genomic_DNA"/>
</dbReference>
<accession>A0A4R3NM27</accession>